<evidence type="ECO:0000256" key="1">
    <source>
        <dbReference type="SAM" id="MobiDB-lite"/>
    </source>
</evidence>
<evidence type="ECO:0000313" key="3">
    <source>
        <dbReference type="EMBL" id="QHS83686.1"/>
    </source>
</evidence>
<protein>
    <recommendedName>
        <fullName evidence="2">PD-(D/E)XK endonuclease-like domain-containing protein</fullName>
    </recommendedName>
</protein>
<feature type="region of interest" description="Disordered" evidence="1">
    <location>
        <begin position="1"/>
        <end position="20"/>
    </location>
</feature>
<organism evidence="3">
    <name type="scientific">viral metagenome</name>
    <dbReference type="NCBI Taxonomy" id="1070528"/>
    <lineage>
        <taxon>unclassified sequences</taxon>
        <taxon>metagenomes</taxon>
        <taxon>organismal metagenomes</taxon>
    </lineage>
</organism>
<accession>A0A6C0AVT9</accession>
<evidence type="ECO:0000259" key="2">
    <source>
        <dbReference type="Pfam" id="PF12705"/>
    </source>
</evidence>
<dbReference type="InterPro" id="IPR038726">
    <property type="entry name" value="PDDEXK_AddAB-type"/>
</dbReference>
<dbReference type="EMBL" id="MN738762">
    <property type="protein sequence ID" value="QHS83686.1"/>
    <property type="molecule type" value="Genomic_DNA"/>
</dbReference>
<dbReference type="InterPro" id="IPR011604">
    <property type="entry name" value="PDDEXK-like_dom_sf"/>
</dbReference>
<dbReference type="Pfam" id="PF12705">
    <property type="entry name" value="PDDEXK_1"/>
    <property type="match status" value="1"/>
</dbReference>
<dbReference type="AlphaFoldDB" id="A0A6C0AVT9"/>
<dbReference type="Gene3D" id="3.90.320.10">
    <property type="match status" value="1"/>
</dbReference>
<reference evidence="3" key="1">
    <citation type="journal article" date="2020" name="Nature">
        <title>Giant virus diversity and host interactions through global metagenomics.</title>
        <authorList>
            <person name="Schulz F."/>
            <person name="Roux S."/>
            <person name="Paez-Espino D."/>
            <person name="Jungbluth S."/>
            <person name="Walsh D.A."/>
            <person name="Denef V.J."/>
            <person name="McMahon K.D."/>
            <person name="Konstantinidis K.T."/>
            <person name="Eloe-Fadrosh E.A."/>
            <person name="Kyrpides N.C."/>
            <person name="Woyke T."/>
        </authorList>
    </citation>
    <scope>NUCLEOTIDE SEQUENCE</scope>
    <source>
        <strain evidence="3">GVMAG-S-ERX555961-36</strain>
    </source>
</reference>
<proteinExistence type="predicted"/>
<feature type="compositionally biased region" description="Polar residues" evidence="1">
    <location>
        <begin position="1"/>
        <end position="12"/>
    </location>
</feature>
<name>A0A6C0AVT9_9ZZZZ</name>
<sequence length="276" mass="32857">MSAEQFTYLSNKNPHERDSHITFDEPTHIYTIDGDSNYTSVTTFVHSHFEHFDADKIINKMMKSSKWIPGHKYWGKTPEEIKDEWEINRNEASNAGTKMHLDIEKFYNNIPVDNDSEEFSYFMNFHTSFEESIQPWRTEMMVWDKDYKLAGSVDMLFENKDNNLEIYDWKRSKEIVESSRFNKCGNKECIEHIPDSNFWHYSLQLNTYKHLIEKNYGRTVSGMYLVCLHPNNKNKNYRRIKVCDLTQEVNDLMAIRLKSITNDYSSSSDEEEMLLE</sequence>
<feature type="domain" description="PD-(D/E)XK endonuclease-like" evidence="2">
    <location>
        <begin position="128"/>
        <end position="235"/>
    </location>
</feature>